<proteinExistence type="predicted"/>
<dbReference type="Gene3D" id="3.40.140.20">
    <property type="match status" value="1"/>
</dbReference>
<feature type="region of interest" description="Disordered" evidence="1">
    <location>
        <begin position="1"/>
        <end position="49"/>
    </location>
</feature>
<dbReference type="AlphaFoldDB" id="A0A177SZ02"/>
<dbReference type="EMBL" id="LWDD02002314">
    <property type="protein sequence ID" value="KAE8241278.1"/>
    <property type="molecule type" value="Genomic_DNA"/>
</dbReference>
<reference evidence="2" key="1">
    <citation type="submission" date="2016-04" db="EMBL/GenBank/DDBJ databases">
        <authorList>
            <person name="Nguyen H.D."/>
            <person name="Kesanakurti P."/>
            <person name="Cullis J."/>
            <person name="Levesque C.A."/>
            <person name="Hambleton S."/>
        </authorList>
    </citation>
    <scope>NUCLEOTIDE SEQUENCE</scope>
    <source>
        <strain evidence="2">DAOMC 238032</strain>
    </source>
</reference>
<protein>
    <submittedName>
        <fullName evidence="2">Uncharacterized protein</fullName>
    </submittedName>
</protein>
<evidence type="ECO:0000313" key="3">
    <source>
        <dbReference type="Proteomes" id="UP000077671"/>
    </source>
</evidence>
<evidence type="ECO:0000313" key="2">
    <source>
        <dbReference type="EMBL" id="KAE8241278.1"/>
    </source>
</evidence>
<dbReference type="GO" id="GO:0003824">
    <property type="term" value="F:catalytic activity"/>
    <property type="evidence" value="ECO:0007669"/>
    <property type="project" value="InterPro"/>
</dbReference>
<organism evidence="2 3">
    <name type="scientific">Tilletia caries</name>
    <name type="common">wheat bunt fungus</name>
    <dbReference type="NCBI Taxonomy" id="13290"/>
    <lineage>
        <taxon>Eukaryota</taxon>
        <taxon>Fungi</taxon>
        <taxon>Dikarya</taxon>
        <taxon>Basidiomycota</taxon>
        <taxon>Ustilaginomycotina</taxon>
        <taxon>Exobasidiomycetes</taxon>
        <taxon>Tilletiales</taxon>
        <taxon>Tilletiaceae</taxon>
        <taxon>Tilletia</taxon>
    </lineage>
</organism>
<gene>
    <name evidence="2" type="ORF">A4X03_0g8182</name>
</gene>
<sequence length="130" mass="13972">MKTTPRLSTGIRPTSSSSCSPRSSPSTADTKSSMRTGRWTIDGESKANTKPAQAFVMEGTMPVKTLCGSPGYINLLKALNACALVHEIVQATSLPAAASFKHVSPCRRSHRPPPQTSLHPTVLCRRLRRG</sequence>
<dbReference type="InterPro" id="IPR016193">
    <property type="entry name" value="Cytidine_deaminase-like"/>
</dbReference>
<reference evidence="2" key="2">
    <citation type="journal article" date="2019" name="IMA Fungus">
        <title>Genome sequencing and comparison of five Tilletia species to identify candidate genes for the detection of regulated species infecting wheat.</title>
        <authorList>
            <person name="Nguyen H.D.T."/>
            <person name="Sultana T."/>
            <person name="Kesanakurti P."/>
            <person name="Hambleton S."/>
        </authorList>
    </citation>
    <scope>NUCLEOTIDE SEQUENCE</scope>
    <source>
        <strain evidence="2">DAOMC 238032</strain>
    </source>
</reference>
<comment type="caution">
    <text evidence="2">The sequence shown here is derived from an EMBL/GenBank/DDBJ whole genome shotgun (WGS) entry which is preliminary data.</text>
</comment>
<evidence type="ECO:0000256" key="1">
    <source>
        <dbReference type="SAM" id="MobiDB-lite"/>
    </source>
</evidence>
<dbReference type="InterPro" id="IPR024051">
    <property type="entry name" value="AICAR_Tfase_dup_dom_sf"/>
</dbReference>
<name>A0A177SZ02_9BASI</name>
<dbReference type="GO" id="GO:0006139">
    <property type="term" value="P:nucleobase-containing compound metabolic process"/>
    <property type="evidence" value="ECO:0007669"/>
    <property type="project" value="UniProtKB-ARBA"/>
</dbReference>
<dbReference type="SUPFAM" id="SSF53927">
    <property type="entry name" value="Cytidine deaminase-like"/>
    <property type="match status" value="1"/>
</dbReference>
<dbReference type="Proteomes" id="UP000077671">
    <property type="component" value="Unassembled WGS sequence"/>
</dbReference>
<feature type="compositionally biased region" description="Low complexity" evidence="1">
    <location>
        <begin position="8"/>
        <end position="27"/>
    </location>
</feature>
<accession>A0A177SZ02</accession>